<keyword evidence="6" id="KW-1006">Bacterial flagellum protein export</keyword>
<evidence type="ECO:0000256" key="2">
    <source>
        <dbReference type="ARBA" id="ARBA00006602"/>
    </source>
</evidence>
<feature type="coiled-coil region" evidence="7">
    <location>
        <begin position="25"/>
        <end position="67"/>
    </location>
</feature>
<feature type="domain" description="Flagellar assembly protein FliH/Type III secretion system HrpE" evidence="8">
    <location>
        <begin position="114"/>
        <end position="216"/>
    </location>
</feature>
<dbReference type="PANTHER" id="PTHR34982">
    <property type="entry name" value="YOP PROTEINS TRANSLOCATION PROTEIN L"/>
    <property type="match status" value="1"/>
</dbReference>
<dbReference type="EMBL" id="CP129118">
    <property type="protein sequence ID" value="WOV86121.1"/>
    <property type="molecule type" value="Genomic_DNA"/>
</dbReference>
<evidence type="ECO:0000313" key="9">
    <source>
        <dbReference type="EMBL" id="WOV86121.1"/>
    </source>
</evidence>
<proteinExistence type="inferred from homology"/>
<keyword evidence="7" id="KW-0175">Coiled coil</keyword>
<evidence type="ECO:0000256" key="3">
    <source>
        <dbReference type="ARBA" id="ARBA00022448"/>
    </source>
</evidence>
<protein>
    <submittedName>
        <fullName evidence="9">FliH/SctL family protein</fullName>
    </submittedName>
</protein>
<comment type="similarity">
    <text evidence="2">Belongs to the FliH family.</text>
</comment>
<comment type="function">
    <text evidence="1">Needed for flagellar regrowth and assembly.</text>
</comment>
<accession>A0ABZ0L0H0</accession>
<gene>
    <name evidence="9" type="ORF">QWT69_09150</name>
</gene>
<evidence type="ECO:0000256" key="5">
    <source>
        <dbReference type="ARBA" id="ARBA00022927"/>
    </source>
</evidence>
<dbReference type="InterPro" id="IPR018035">
    <property type="entry name" value="Flagellar_FliH/T3SS_HrpE"/>
</dbReference>
<sequence>MPEYASRTEETLSREVFFLERDKMLKEARMTIEIEKANLEQLRQTALDDIRDMHSSWEKEKVQLQQAAYDEGFQVGYEEGRNKALAEMSDAVRIANEVTEHSKVNAIKYIEGQERVILELAMRTAERILGSVLDENDDTFITMVKRGLKEARESKEIKLYISMEDYENVSANRTELAAVFPPDIPFLIFANEDFEKSECMIETNQGRIVVSVDDQLIELKEKLVELMESGD</sequence>
<keyword evidence="3" id="KW-0813">Transport</keyword>
<keyword evidence="10" id="KW-1185">Reference proteome</keyword>
<dbReference type="RefSeq" id="WP_317964979.1">
    <property type="nucleotide sequence ID" value="NZ_CP129118.1"/>
</dbReference>
<dbReference type="Proteomes" id="UP001303902">
    <property type="component" value="Chromosome"/>
</dbReference>
<dbReference type="InterPro" id="IPR051472">
    <property type="entry name" value="T3SS_Stator/FliH"/>
</dbReference>
<reference evidence="9 10" key="1">
    <citation type="submission" date="2023-06" db="EMBL/GenBank/DDBJ databases">
        <title>Sporosarcina sp. nov., isolated from Korean tranditional fermented seafood 'Jeotgal'.</title>
        <authorList>
            <person name="Yang A.I."/>
            <person name="Shin N.-R."/>
        </authorList>
    </citation>
    <scope>NUCLEOTIDE SEQUENCE [LARGE SCALE GENOMIC DNA]</scope>
    <source>
        <strain evidence="9 10">T2O-4</strain>
    </source>
</reference>
<evidence type="ECO:0000259" key="8">
    <source>
        <dbReference type="Pfam" id="PF02108"/>
    </source>
</evidence>
<name>A0ABZ0L0H0_9BACL</name>
<evidence type="ECO:0000256" key="1">
    <source>
        <dbReference type="ARBA" id="ARBA00003041"/>
    </source>
</evidence>
<evidence type="ECO:0000256" key="4">
    <source>
        <dbReference type="ARBA" id="ARBA00022795"/>
    </source>
</evidence>
<evidence type="ECO:0000256" key="7">
    <source>
        <dbReference type="SAM" id="Coils"/>
    </source>
</evidence>
<dbReference type="Pfam" id="PF02108">
    <property type="entry name" value="FliH"/>
    <property type="match status" value="1"/>
</dbReference>
<keyword evidence="5" id="KW-0653">Protein transport</keyword>
<organism evidence="9 10">
    <name type="scientific">Sporosarcina oncorhynchi</name>
    <dbReference type="NCBI Taxonomy" id="3056444"/>
    <lineage>
        <taxon>Bacteria</taxon>
        <taxon>Bacillati</taxon>
        <taxon>Bacillota</taxon>
        <taxon>Bacilli</taxon>
        <taxon>Bacillales</taxon>
        <taxon>Caryophanaceae</taxon>
        <taxon>Sporosarcina</taxon>
    </lineage>
</organism>
<dbReference type="PANTHER" id="PTHR34982:SF1">
    <property type="entry name" value="FLAGELLAR ASSEMBLY PROTEIN FLIH"/>
    <property type="match status" value="1"/>
</dbReference>
<evidence type="ECO:0000313" key="10">
    <source>
        <dbReference type="Proteomes" id="UP001303902"/>
    </source>
</evidence>
<keyword evidence="4" id="KW-1005">Bacterial flagellum biogenesis</keyword>
<evidence type="ECO:0000256" key="6">
    <source>
        <dbReference type="ARBA" id="ARBA00023225"/>
    </source>
</evidence>